<evidence type="ECO:0008006" key="3">
    <source>
        <dbReference type="Google" id="ProtNLM"/>
    </source>
</evidence>
<proteinExistence type="predicted"/>
<dbReference type="RefSeq" id="WP_318063884.1">
    <property type="nucleotide sequence ID" value="NZ_JAWONS010000124.1"/>
</dbReference>
<reference evidence="1 2" key="1">
    <citation type="submission" date="2023-10" db="EMBL/GenBank/DDBJ databases">
        <title>A novel Glycoside Hydrolase 43-Like Enzyme from Clostrdium boliviensis is an Endo-xylanase, and a Candidate for Xylooligosaccharides Production from Different Xylan Substrates.</title>
        <authorList>
            <person name="Alvarez M.T."/>
            <person name="Rocabado-Villegas L.R."/>
            <person name="Salas-Veizaga D.M."/>
            <person name="Linares-Pasten J.A."/>
            <person name="Gudmundsdottir E.E."/>
            <person name="Hreggvidsson G.O."/>
            <person name="Adlercreutz P."/>
            <person name="Nordberg Karlsson E."/>
        </authorList>
    </citation>
    <scope>NUCLEOTIDE SEQUENCE [LARGE SCALE GENOMIC DNA]</scope>
    <source>
        <strain evidence="1 2">E-1</strain>
    </source>
</reference>
<protein>
    <recommendedName>
        <fullName evidence="3">Large polyvalent protein associated domain-containing protein</fullName>
    </recommendedName>
</protein>
<dbReference type="Proteomes" id="UP001276854">
    <property type="component" value="Unassembled WGS sequence"/>
</dbReference>
<organism evidence="1 2">
    <name type="scientific">Clostridium boliviensis</name>
    <dbReference type="NCBI Taxonomy" id="318465"/>
    <lineage>
        <taxon>Bacteria</taxon>
        <taxon>Bacillati</taxon>
        <taxon>Bacillota</taxon>
        <taxon>Clostridia</taxon>
        <taxon>Eubacteriales</taxon>
        <taxon>Clostridiaceae</taxon>
        <taxon>Clostridium</taxon>
    </lineage>
</organism>
<sequence>MNRKENGITNPRFTLRPASSGETNLFYALSKDLDEKLGTVGHLRIDFGSNGHEFWHTWWPRDYERPYSSAFESDLKMVVDALRDDGPLESFSAMQQYCAGHSGKIEGGWQQNYGYVIETEHYRYCLRCNPAFGDYQAYLTVYGLQVQQMNLKQEAAVPNETAEQINEHEIKMGGM</sequence>
<comment type="caution">
    <text evidence="1">The sequence shown here is derived from an EMBL/GenBank/DDBJ whole genome shotgun (WGS) entry which is preliminary data.</text>
</comment>
<keyword evidence="2" id="KW-1185">Reference proteome</keyword>
<evidence type="ECO:0000313" key="1">
    <source>
        <dbReference type="EMBL" id="MDW2797637.1"/>
    </source>
</evidence>
<name>A0ABU4GN10_9CLOT</name>
<gene>
    <name evidence="1" type="ORF">RZO55_08620</name>
</gene>
<dbReference type="EMBL" id="JAWONS010000124">
    <property type="protein sequence ID" value="MDW2797637.1"/>
    <property type="molecule type" value="Genomic_DNA"/>
</dbReference>
<evidence type="ECO:0000313" key="2">
    <source>
        <dbReference type="Proteomes" id="UP001276854"/>
    </source>
</evidence>
<accession>A0ABU4GN10</accession>